<feature type="transmembrane region" description="Helical" evidence="7">
    <location>
        <begin position="1135"/>
        <end position="1153"/>
    </location>
</feature>
<feature type="transmembrane region" description="Helical" evidence="7">
    <location>
        <begin position="1688"/>
        <end position="1707"/>
    </location>
</feature>
<feature type="transmembrane region" description="Helical" evidence="7">
    <location>
        <begin position="375"/>
        <end position="396"/>
    </location>
</feature>
<evidence type="ECO:0000313" key="11">
    <source>
        <dbReference type="Proteomes" id="UP000243579"/>
    </source>
</evidence>
<feature type="transmembrane region" description="Helical" evidence="7">
    <location>
        <begin position="1601"/>
        <end position="1619"/>
    </location>
</feature>
<evidence type="ECO:0000313" key="10">
    <source>
        <dbReference type="EMBL" id="OQR82519.1"/>
    </source>
</evidence>
<feature type="transmembrane region" description="Helical" evidence="7">
    <location>
        <begin position="277"/>
        <end position="296"/>
    </location>
</feature>
<feature type="transmembrane region" description="Helical" evidence="7">
    <location>
        <begin position="1077"/>
        <end position="1095"/>
    </location>
</feature>
<keyword evidence="6" id="KW-0175">Coiled coil</keyword>
<feature type="transmembrane region" description="Helical" evidence="7">
    <location>
        <begin position="303"/>
        <end position="321"/>
    </location>
</feature>
<feature type="transmembrane region" description="Helical" evidence="7">
    <location>
        <begin position="797"/>
        <end position="817"/>
    </location>
</feature>
<gene>
    <name evidence="10" type="ORF">ACHHYP_15913</name>
</gene>
<feature type="transmembrane region" description="Helical" evidence="7">
    <location>
        <begin position="1237"/>
        <end position="1254"/>
    </location>
</feature>
<feature type="coiled-coil region" evidence="6">
    <location>
        <begin position="2013"/>
        <end position="2040"/>
    </location>
</feature>
<evidence type="ECO:0008006" key="12">
    <source>
        <dbReference type="Google" id="ProtNLM"/>
    </source>
</evidence>
<evidence type="ECO:0000256" key="5">
    <source>
        <dbReference type="ARBA" id="ARBA00023136"/>
    </source>
</evidence>
<feature type="domain" description="Polycystin cation channel PKD1/PKD2" evidence="9">
    <location>
        <begin position="1805"/>
        <end position="1929"/>
    </location>
</feature>
<dbReference type="OrthoDB" id="533508at2759"/>
<feature type="transmembrane region" description="Helical" evidence="7">
    <location>
        <begin position="341"/>
        <end position="363"/>
    </location>
</feature>
<feature type="transmembrane region" description="Helical" evidence="7">
    <location>
        <begin position="1301"/>
        <end position="1322"/>
    </location>
</feature>
<feature type="transmembrane region" description="Helical" evidence="7">
    <location>
        <begin position="1659"/>
        <end position="1676"/>
    </location>
</feature>
<keyword evidence="3" id="KW-0677">Repeat</keyword>
<feature type="transmembrane region" description="Helical" evidence="7">
    <location>
        <begin position="1867"/>
        <end position="1888"/>
    </location>
</feature>
<name>A0A1V9YA09_ACHHY</name>
<dbReference type="PANTHER" id="PTHR10582:SF2">
    <property type="entry name" value="INACTIVE"/>
    <property type="match status" value="1"/>
</dbReference>
<keyword evidence="4 7" id="KW-1133">Transmembrane helix</keyword>
<dbReference type="Proteomes" id="UP000243579">
    <property type="component" value="Unassembled WGS sequence"/>
</dbReference>
<feature type="domain" description="Ion transport" evidence="8">
    <location>
        <begin position="257"/>
        <end position="444"/>
    </location>
</feature>
<sequence>MDPLERTESLPASDTFDLYRFNVLLKMGKLREAVAELDKSIGHEEQIRRVYGETQLKETPLYGILEGQLTVPRGDAHELLEHVVMRTVIQMKWEAFGLRMYLDQLLMYALLLLTMTLSVSMDASGGPTASFHTQIFVWAVVVASILIGLVAVRFFRYKHKDAWFVCTGVVVAVAAAALSAFIDALVAAVSWETFFFSNNVCLLIAGIYFLQFELAELFGEVADETRELSLPCVALPRPVARGLFWLLVAPVAVVHQFLLMLLGRERATYYQSYFNKIQMPTFFVVVGYSVAQIYAGPVGADRLLLGTVLTFLLWALSVQYLEVHGTAGYLIPMMRAMMYDVKQFLAFYLPFQCAYALAYYLLFQGSEVATDADEATGYATLVDSFLTTFLVMLQQISTEPFDALKSDSARALGYTLLLTHSTLVMVMLLNVLIAMMSQSVEARMEKAKREALVSFAECVLRSEKTQGLVPLPERTHARGLSSMHIQYSTLDGYEPELFGAAEEKRLGFRPDDQSTEERLDELKAQIQKLQDTAFCAKEFDKCVRQQQWNKATKMIQRLEAHNIDLLEGENLPLMDRPIVHIQRRPELKALLGHAVVKSLLTKKWQNFGFRMYLQQLFAYGLLLMTLTLSVSMDATPVATYEAQLGVWLTVGVGLVVLLFATFFFKYETKNCWTATTVVAVALAISGGLVARKALAADANWAAFVLCNNIALAIVGAYFVWFEVTELYGETTVPQDAHALYKYVVRPAEGVAEFLLMLMGRPQSHYFQSDFNKLQSPTFAAILLYMILETLSPGSHTIHTYLGTPVTFISWALSVQYLEVHNTAGYLIPMMHAMLHDVHRFLAFYLPFQCAYTFAYFLLFQSYNEPTYATISQAFATTFLVMLGQINLDPFESLPTTGEYVLGYALLLTHATLVIVMLLNVLVAMMNKTMDDTMEKAHIEAQASFAECILRSEKVLAPPMRMDTIADQGTSHMVSPIIIGDGRVVYPDTPPEPTAEELWKSRLQGQLLELKKQNDDLKQQSHDMSLILGNDTTPLRNTVLFLALAKDELKPLFRHQVMIDVAKHKWADFGMRSYMQQVIVYSLLLMTLTLAVSMDLSPGPTDVFRMQLSVWLNAGVALVIALIATHKFGYATKKKWAWTTALVIVVALVVLNYTKEAIMARVNWPLFVHCNSTVLVVVALFFVWFEVTELMSEAGERSPGESVVGYYLMLGLSAVGQFATMLVGQHQALYFNSLFNKLQLPTFVGIVVFVVVETFSNFSDDVRLYLGTALSFLTWAMSVQYLEVHDTAGYLLPMMRMMLHDVYRFFAFYLPFQCAYAFAYFLLFQNTDETTYNTVVSAFVTTFLVMLGQINLDAFNDLPTPSYVLGYILLLSHATLVIVMLLNVLIAIMNKTMDNTIEKAKREARVSFSECILRSEKIMRTTCRNTSHAQNIEELELIAPGVLNLAPDADDTTELDEEPPMSSEDAALAQMEAVRADVARLLQLLNARHKKMAATTPHVATPARTHAFDLVAFEKAITGKKIKLAAAEHELDKALDDDDELRWVYGVPGETGLNETPLFLILQSPQYKNRDAAKQLLEHPVMRKVVMLKWKIFGLRMYMEQALMYCLLLMTLTLSVSMDATDAPTDSFPTQLAVWLSIGTALALTLLSTFFFFAYERRACWAVGTGGVVGATLLGLHQLTPALAAATSWPWFVFANNVVLAAVALYFLRFELNEMFGELSESHREWDCGVENLDYRVKKALYYLVFAPFMVIAQFVLMVAGHVEANYYQSDFNKVQLPTFVTLVVYAITELVAPMPDASRLYVGVSLTFLMWALSVQYLEVHGTAGYLIPMMKRMLHDVYRFLAFYLPFQCAYGFAYYLLFQGYDEPTYATISHAFVTTFLVMLGQINLDPFENLPTTGEYVLGYALLLTHATLVIVMLLNVLVAMMTKSVDGGMEKAKREALVSFAECVLRSEKTTGLMVLPRHALRKRKLTEIDPLVDGVPPNVYLESPAEREIEDDGLGFKPDDKSSDELVDELTQHVQALEAKIVQMEHDRKRDMEEVLLLLRAQARTQH</sequence>
<dbReference type="EMBL" id="JNBR01002438">
    <property type="protein sequence ID" value="OQR82519.1"/>
    <property type="molecule type" value="Genomic_DNA"/>
</dbReference>
<feature type="transmembrane region" description="Helical" evidence="7">
    <location>
        <begin position="243"/>
        <end position="262"/>
    </location>
</feature>
<feature type="transmembrane region" description="Helical" evidence="7">
    <location>
        <begin position="700"/>
        <end position="721"/>
    </location>
</feature>
<dbReference type="InterPro" id="IPR013122">
    <property type="entry name" value="PKD1_2_channel"/>
</dbReference>
<accession>A0A1V9YA09</accession>
<dbReference type="Pfam" id="PF08016">
    <property type="entry name" value="PKD_channel"/>
    <property type="match status" value="3"/>
</dbReference>
<feature type="transmembrane region" description="Helical" evidence="7">
    <location>
        <begin position="1799"/>
        <end position="1818"/>
    </location>
</feature>
<feature type="transmembrane region" description="Helical" evidence="7">
    <location>
        <begin position="1631"/>
        <end position="1652"/>
    </location>
</feature>
<feature type="transmembrane region" description="Helical" evidence="7">
    <location>
        <begin position="1740"/>
        <end position="1762"/>
    </location>
</feature>
<keyword evidence="2 7" id="KW-0812">Transmembrane</keyword>
<protein>
    <recommendedName>
        <fullName evidence="12">Polycystin cation channel PKD1/PKD2 domain-containing protein</fullName>
    </recommendedName>
</protein>
<dbReference type="GO" id="GO:0098703">
    <property type="term" value="P:calcium ion import across plasma membrane"/>
    <property type="evidence" value="ECO:0007669"/>
    <property type="project" value="TreeGrafter"/>
</dbReference>
<dbReference type="Pfam" id="PF00520">
    <property type="entry name" value="Ion_trans"/>
    <property type="match status" value="1"/>
</dbReference>
<feature type="transmembrane region" description="Helical" evidence="7">
    <location>
        <begin position="162"/>
        <end position="182"/>
    </location>
</feature>
<keyword evidence="5 7" id="KW-0472">Membrane</keyword>
<reference evidence="10 11" key="1">
    <citation type="journal article" date="2014" name="Genome Biol. Evol.">
        <title>The secreted proteins of Achlya hypogyna and Thraustotheca clavata identify the ancestral oomycete secretome and reveal gene acquisitions by horizontal gene transfer.</title>
        <authorList>
            <person name="Misner I."/>
            <person name="Blouin N."/>
            <person name="Leonard G."/>
            <person name="Richards T.A."/>
            <person name="Lane C.E."/>
        </authorList>
    </citation>
    <scope>NUCLEOTIDE SEQUENCE [LARGE SCALE GENOMIC DNA]</scope>
    <source>
        <strain evidence="10 11">ATCC 48635</strain>
    </source>
</reference>
<evidence type="ECO:0000259" key="9">
    <source>
        <dbReference type="Pfam" id="PF08016"/>
    </source>
</evidence>
<feature type="transmembrane region" description="Helical" evidence="7">
    <location>
        <begin position="1334"/>
        <end position="1351"/>
    </location>
</feature>
<feature type="transmembrane region" description="Helical" evidence="7">
    <location>
        <begin position="188"/>
        <end position="210"/>
    </location>
</feature>
<feature type="transmembrane region" description="Helical" evidence="7">
    <location>
        <begin position="612"/>
        <end position="632"/>
    </location>
</feature>
<evidence type="ECO:0000259" key="8">
    <source>
        <dbReference type="Pfam" id="PF00520"/>
    </source>
</evidence>
<evidence type="ECO:0000256" key="6">
    <source>
        <dbReference type="SAM" id="Coils"/>
    </source>
</evidence>
<feature type="transmembrane region" description="Helical" evidence="7">
    <location>
        <begin position="1774"/>
        <end position="1792"/>
    </location>
</feature>
<evidence type="ECO:0000256" key="4">
    <source>
        <dbReference type="ARBA" id="ARBA00022989"/>
    </source>
</evidence>
<feature type="transmembrane region" description="Helical" evidence="7">
    <location>
        <begin position="899"/>
        <end position="925"/>
    </location>
</feature>
<feature type="transmembrane region" description="Helical" evidence="7">
    <location>
        <begin position="1363"/>
        <end position="1388"/>
    </location>
</feature>
<evidence type="ECO:0000256" key="2">
    <source>
        <dbReference type="ARBA" id="ARBA00022692"/>
    </source>
</evidence>
<feature type="transmembrane region" description="Helical" evidence="7">
    <location>
        <begin position="135"/>
        <end position="155"/>
    </location>
</feature>
<feature type="transmembrane region" description="Helical" evidence="7">
    <location>
        <begin position="1838"/>
        <end position="1860"/>
    </location>
</feature>
<comment type="caution">
    <text evidence="10">The sequence shown here is derived from an EMBL/GenBank/DDBJ whole genome shotgun (WGS) entry which is preliminary data.</text>
</comment>
<evidence type="ECO:0000256" key="3">
    <source>
        <dbReference type="ARBA" id="ARBA00022737"/>
    </source>
</evidence>
<feature type="transmembrane region" description="Helical" evidence="7">
    <location>
        <begin position="644"/>
        <end position="664"/>
    </location>
</feature>
<feature type="transmembrane region" description="Helical" evidence="7">
    <location>
        <begin position="105"/>
        <end position="123"/>
    </location>
</feature>
<feature type="transmembrane region" description="Helical" evidence="7">
    <location>
        <begin position="416"/>
        <end position="436"/>
    </location>
</feature>
<comment type="subcellular location">
    <subcellularLocation>
        <location evidence="1">Membrane</location>
        <topology evidence="1">Multi-pass membrane protein</topology>
    </subcellularLocation>
</comment>
<feature type="transmembrane region" description="Helical" evidence="7">
    <location>
        <begin position="1261"/>
        <end position="1281"/>
    </location>
</feature>
<proteinExistence type="predicted"/>
<dbReference type="InterPro" id="IPR005821">
    <property type="entry name" value="Ion_trans_dom"/>
</dbReference>
<feature type="transmembrane region" description="Helical" evidence="7">
    <location>
        <begin position="1900"/>
        <end position="1926"/>
    </location>
</feature>
<feature type="transmembrane region" description="Helical" evidence="7">
    <location>
        <begin position="1205"/>
        <end position="1225"/>
    </location>
</feature>
<dbReference type="GO" id="GO:0005886">
    <property type="term" value="C:plasma membrane"/>
    <property type="evidence" value="ECO:0007669"/>
    <property type="project" value="TreeGrafter"/>
</dbReference>
<dbReference type="GO" id="GO:0005216">
    <property type="term" value="F:monoatomic ion channel activity"/>
    <property type="evidence" value="ECO:0007669"/>
    <property type="project" value="InterPro"/>
</dbReference>
<dbReference type="PANTHER" id="PTHR10582">
    <property type="entry name" value="TRANSIENT RECEPTOR POTENTIAL ION CHANNEL PROTEIN"/>
    <property type="match status" value="1"/>
</dbReference>
<feature type="transmembrane region" description="Helical" evidence="7">
    <location>
        <begin position="866"/>
        <end position="887"/>
    </location>
</feature>
<evidence type="ECO:0000256" key="7">
    <source>
        <dbReference type="SAM" id="Phobius"/>
    </source>
</evidence>
<feature type="transmembrane region" description="Helical" evidence="7">
    <location>
        <begin position="837"/>
        <end position="859"/>
    </location>
</feature>
<evidence type="ECO:0000256" key="1">
    <source>
        <dbReference type="ARBA" id="ARBA00004141"/>
    </source>
</evidence>
<dbReference type="InterPro" id="IPR024862">
    <property type="entry name" value="TRPV"/>
</dbReference>
<feature type="transmembrane region" description="Helical" evidence="7">
    <location>
        <begin position="1107"/>
        <end position="1123"/>
    </location>
</feature>
<feature type="domain" description="Polycystin cation channel PKD1/PKD2" evidence="9">
    <location>
        <begin position="798"/>
        <end position="930"/>
    </location>
</feature>
<feature type="domain" description="Polycystin cation channel PKD1/PKD2" evidence="9">
    <location>
        <begin position="1166"/>
        <end position="1394"/>
    </location>
</feature>
<feature type="transmembrane region" description="Helical" evidence="7">
    <location>
        <begin position="671"/>
        <end position="694"/>
    </location>
</feature>
<feature type="transmembrane region" description="Helical" evidence="7">
    <location>
        <begin position="1165"/>
        <end position="1184"/>
    </location>
</feature>
<organism evidence="10 11">
    <name type="scientific">Achlya hypogyna</name>
    <name type="common">Oomycete</name>
    <name type="synonym">Protoachlya hypogyna</name>
    <dbReference type="NCBI Taxonomy" id="1202772"/>
    <lineage>
        <taxon>Eukaryota</taxon>
        <taxon>Sar</taxon>
        <taxon>Stramenopiles</taxon>
        <taxon>Oomycota</taxon>
        <taxon>Saprolegniomycetes</taxon>
        <taxon>Saprolegniales</taxon>
        <taxon>Achlyaceae</taxon>
        <taxon>Achlya</taxon>
    </lineage>
</organism>
<keyword evidence="11" id="KW-1185">Reference proteome</keyword>